<dbReference type="InterPro" id="IPR021109">
    <property type="entry name" value="Peptidase_aspartic_dom_sf"/>
</dbReference>
<keyword evidence="5" id="KW-0812">Transmembrane</keyword>
<feature type="active site" evidence="2">
    <location>
        <position position="68"/>
    </location>
</feature>
<dbReference type="PRINTS" id="PR00792">
    <property type="entry name" value="PEPSIN"/>
</dbReference>
<dbReference type="InterPro" id="IPR001461">
    <property type="entry name" value="Aspartic_peptidase_A1"/>
</dbReference>
<dbReference type="EMBL" id="MCGO01000051">
    <property type="protein sequence ID" value="ORY37293.1"/>
    <property type="molecule type" value="Genomic_DNA"/>
</dbReference>
<proteinExistence type="inferred from homology"/>
<evidence type="ECO:0000313" key="7">
    <source>
        <dbReference type="EMBL" id="ORY37293.1"/>
    </source>
</evidence>
<dbReference type="AlphaFoldDB" id="A0A1Y2BRD6"/>
<accession>A0A1Y2BRD6</accession>
<dbReference type="Pfam" id="PF00026">
    <property type="entry name" value="Asp"/>
    <property type="match status" value="1"/>
</dbReference>
<comment type="similarity">
    <text evidence="1">Belongs to the peptidase A1 family.</text>
</comment>
<keyword evidence="7" id="KW-0378">Hydrolase</keyword>
<keyword evidence="3" id="KW-1015">Disulfide bond</keyword>
<dbReference type="PANTHER" id="PTHR47966">
    <property type="entry name" value="BETA-SITE APP-CLEAVING ENZYME, ISOFORM A-RELATED"/>
    <property type="match status" value="1"/>
</dbReference>
<comment type="caution">
    <text evidence="7">The sequence shown here is derived from an EMBL/GenBank/DDBJ whole genome shotgun (WGS) entry which is preliminary data.</text>
</comment>
<dbReference type="CDD" id="cd05471">
    <property type="entry name" value="pepsin_like"/>
    <property type="match status" value="1"/>
</dbReference>
<dbReference type="SUPFAM" id="SSF50630">
    <property type="entry name" value="Acid proteases"/>
    <property type="match status" value="1"/>
</dbReference>
<dbReference type="Gene3D" id="2.40.70.10">
    <property type="entry name" value="Acid Proteases"/>
    <property type="match status" value="2"/>
</dbReference>
<evidence type="ECO:0000256" key="5">
    <source>
        <dbReference type="SAM" id="Phobius"/>
    </source>
</evidence>
<dbReference type="GO" id="GO:0004190">
    <property type="term" value="F:aspartic-type endopeptidase activity"/>
    <property type="evidence" value="ECO:0007669"/>
    <property type="project" value="InterPro"/>
</dbReference>
<dbReference type="PROSITE" id="PS51767">
    <property type="entry name" value="PEPTIDASE_A1"/>
    <property type="match status" value="1"/>
</dbReference>
<gene>
    <name evidence="7" type="ORF">BCR33DRAFT_721642</name>
</gene>
<sequence length="526" mass="57121">MTQFGGIVSLPLSAVEVPSPFISGISAAATNSTNSTAVLQTQFQTIQTEYWAKMSVGTPSKQFNVLLDTGSFDMWLFGTDCLDRDCRSAQRRYNVSASPTGQRLNKKAPKVTYADGMQYEGDRVSDDIQIGSLKLSAFEFTQVTNFSQPWNPDGAANCDGIVGMGLSAKDVPAAPSFAEALMEKKVIANGVFSYFIQVKEQNGVATFGGYNSSYFQNASIPPSWIPYMQDDNLITGKIAIPLTTTMVGRNVVESFTTHSSQLDGTPEGNAGAAIIDTGTSQSFVSYELVDEIARQLSTNASLQVAKIYYSNNDTSQYTYKVDCSAKHEKSGPTVTLGFAGGLTLTITAQEYISNPQGVPGATFCQLQLRGMKNGYAPGIYLLGNTFLKRYVSIFDYDNQRVGFALARGRNLRYGTVGFNASAITYIPSKSNTTTHPGDKVAIIVSVCGAVLLVVVGAAFWWFRRRKSSTVEPAEVEFYVETNKKEEGNVDTMERRLIHSGTIGSEGDSFKADETLSRHDSTLSRPL</sequence>
<keyword evidence="5" id="KW-1133">Transmembrane helix</keyword>
<evidence type="ECO:0000259" key="6">
    <source>
        <dbReference type="PROSITE" id="PS51767"/>
    </source>
</evidence>
<dbReference type="InterPro" id="IPR033121">
    <property type="entry name" value="PEPTIDASE_A1"/>
</dbReference>
<evidence type="ECO:0000256" key="3">
    <source>
        <dbReference type="PIRSR" id="PIRSR601461-2"/>
    </source>
</evidence>
<evidence type="ECO:0000313" key="8">
    <source>
        <dbReference type="Proteomes" id="UP000193642"/>
    </source>
</evidence>
<feature type="compositionally biased region" description="Basic and acidic residues" evidence="4">
    <location>
        <begin position="507"/>
        <end position="526"/>
    </location>
</feature>
<organism evidence="7 8">
    <name type="scientific">Rhizoclosmatium globosum</name>
    <dbReference type="NCBI Taxonomy" id="329046"/>
    <lineage>
        <taxon>Eukaryota</taxon>
        <taxon>Fungi</taxon>
        <taxon>Fungi incertae sedis</taxon>
        <taxon>Chytridiomycota</taxon>
        <taxon>Chytridiomycota incertae sedis</taxon>
        <taxon>Chytridiomycetes</taxon>
        <taxon>Chytridiales</taxon>
        <taxon>Chytriomycetaceae</taxon>
        <taxon>Rhizoclosmatium</taxon>
    </lineage>
</organism>
<feature type="region of interest" description="Disordered" evidence="4">
    <location>
        <begin position="501"/>
        <end position="526"/>
    </location>
</feature>
<dbReference type="InterPro" id="IPR034164">
    <property type="entry name" value="Pepsin-like_dom"/>
</dbReference>
<dbReference type="OrthoDB" id="15189at2759"/>
<feature type="active site" evidence="2">
    <location>
        <position position="276"/>
    </location>
</feature>
<reference evidence="7 8" key="1">
    <citation type="submission" date="2016-07" db="EMBL/GenBank/DDBJ databases">
        <title>Pervasive Adenine N6-methylation of Active Genes in Fungi.</title>
        <authorList>
            <consortium name="DOE Joint Genome Institute"/>
            <person name="Mondo S.J."/>
            <person name="Dannebaum R.O."/>
            <person name="Kuo R.C."/>
            <person name="Labutti K."/>
            <person name="Haridas S."/>
            <person name="Kuo A."/>
            <person name="Salamov A."/>
            <person name="Ahrendt S.R."/>
            <person name="Lipzen A."/>
            <person name="Sullivan W."/>
            <person name="Andreopoulos W.B."/>
            <person name="Clum A."/>
            <person name="Lindquist E."/>
            <person name="Daum C."/>
            <person name="Ramamoorthy G.K."/>
            <person name="Gryganskyi A."/>
            <person name="Culley D."/>
            <person name="Magnuson J.K."/>
            <person name="James T.Y."/>
            <person name="O'Malley M.A."/>
            <person name="Stajich J.E."/>
            <person name="Spatafora J.W."/>
            <person name="Visel A."/>
            <person name="Grigoriev I.V."/>
        </authorList>
    </citation>
    <scope>NUCLEOTIDE SEQUENCE [LARGE SCALE GENOMIC DNA]</scope>
    <source>
        <strain evidence="7 8">JEL800</strain>
    </source>
</reference>
<feature type="disulfide bond" evidence="3">
    <location>
        <begin position="81"/>
        <end position="86"/>
    </location>
</feature>
<keyword evidence="5" id="KW-0472">Membrane</keyword>
<evidence type="ECO:0000256" key="1">
    <source>
        <dbReference type="ARBA" id="ARBA00007447"/>
    </source>
</evidence>
<evidence type="ECO:0000256" key="4">
    <source>
        <dbReference type="SAM" id="MobiDB-lite"/>
    </source>
</evidence>
<dbReference type="STRING" id="329046.A0A1Y2BRD6"/>
<evidence type="ECO:0000256" key="2">
    <source>
        <dbReference type="PIRSR" id="PIRSR601461-1"/>
    </source>
</evidence>
<feature type="transmembrane region" description="Helical" evidence="5">
    <location>
        <begin position="440"/>
        <end position="462"/>
    </location>
</feature>
<keyword evidence="8" id="KW-1185">Reference proteome</keyword>
<keyword evidence="7" id="KW-0645">Protease</keyword>
<protein>
    <submittedName>
        <fullName evidence="7">Acid protease</fullName>
    </submittedName>
</protein>
<name>A0A1Y2BRD6_9FUNG</name>
<dbReference type="Proteomes" id="UP000193642">
    <property type="component" value="Unassembled WGS sequence"/>
</dbReference>
<dbReference type="PANTHER" id="PTHR47966:SF51">
    <property type="entry name" value="BETA-SITE APP-CLEAVING ENZYME, ISOFORM A-RELATED"/>
    <property type="match status" value="1"/>
</dbReference>
<feature type="domain" description="Peptidase A1" evidence="6">
    <location>
        <begin position="50"/>
        <end position="404"/>
    </location>
</feature>
<dbReference type="GO" id="GO:0006508">
    <property type="term" value="P:proteolysis"/>
    <property type="evidence" value="ECO:0007669"/>
    <property type="project" value="UniProtKB-KW"/>
</dbReference>